<dbReference type="Proteomes" id="UP001286313">
    <property type="component" value="Unassembled WGS sequence"/>
</dbReference>
<dbReference type="EMBL" id="JAWQEG010004683">
    <property type="protein sequence ID" value="KAK3860614.1"/>
    <property type="molecule type" value="Genomic_DNA"/>
</dbReference>
<evidence type="ECO:0000313" key="2">
    <source>
        <dbReference type="EMBL" id="KAK3860614.1"/>
    </source>
</evidence>
<evidence type="ECO:0000313" key="3">
    <source>
        <dbReference type="Proteomes" id="UP001286313"/>
    </source>
</evidence>
<keyword evidence="3" id="KW-1185">Reference proteome</keyword>
<protein>
    <submittedName>
        <fullName evidence="2">Uncharacterized protein</fullName>
    </submittedName>
</protein>
<comment type="caution">
    <text evidence="2">The sequence shown here is derived from an EMBL/GenBank/DDBJ whole genome shotgun (WGS) entry which is preliminary data.</text>
</comment>
<accession>A0AAE1ESI3</accession>
<reference evidence="2" key="1">
    <citation type="submission" date="2023-10" db="EMBL/GenBank/DDBJ databases">
        <title>Genome assemblies of two species of porcelain crab, Petrolisthes cinctipes and Petrolisthes manimaculis (Anomura: Porcellanidae).</title>
        <authorList>
            <person name="Angst P."/>
        </authorList>
    </citation>
    <scope>NUCLEOTIDE SEQUENCE</scope>
    <source>
        <strain evidence="2">PB745_01</strain>
        <tissue evidence="2">Gill</tissue>
    </source>
</reference>
<evidence type="ECO:0000256" key="1">
    <source>
        <dbReference type="SAM" id="MobiDB-lite"/>
    </source>
</evidence>
<gene>
    <name evidence="2" type="ORF">Pcinc_033346</name>
</gene>
<dbReference type="AlphaFoldDB" id="A0AAE1ESI3"/>
<proteinExistence type="predicted"/>
<sequence>MATTPTPPNSTKPTNTINTNTININTFYTTQPASQPHHQDIIVTNDWSTNQGPSIPLTPPHALTTNHHANPCSCMPRKPRPHIPRGGALHTAQLKA</sequence>
<feature type="region of interest" description="Disordered" evidence="1">
    <location>
        <begin position="76"/>
        <end position="96"/>
    </location>
</feature>
<name>A0AAE1ESI3_PETCI</name>
<organism evidence="2 3">
    <name type="scientific">Petrolisthes cinctipes</name>
    <name type="common">Flat porcelain crab</name>
    <dbReference type="NCBI Taxonomy" id="88211"/>
    <lineage>
        <taxon>Eukaryota</taxon>
        <taxon>Metazoa</taxon>
        <taxon>Ecdysozoa</taxon>
        <taxon>Arthropoda</taxon>
        <taxon>Crustacea</taxon>
        <taxon>Multicrustacea</taxon>
        <taxon>Malacostraca</taxon>
        <taxon>Eumalacostraca</taxon>
        <taxon>Eucarida</taxon>
        <taxon>Decapoda</taxon>
        <taxon>Pleocyemata</taxon>
        <taxon>Anomura</taxon>
        <taxon>Galatheoidea</taxon>
        <taxon>Porcellanidae</taxon>
        <taxon>Petrolisthes</taxon>
    </lineage>
</organism>